<accession>A0A183EA44</accession>
<dbReference type="Proteomes" id="UP000271098">
    <property type="component" value="Unassembled WGS sequence"/>
</dbReference>
<evidence type="ECO:0000313" key="3">
    <source>
        <dbReference type="WBParaSite" id="GPUH_0001786001-mRNA-1"/>
    </source>
</evidence>
<evidence type="ECO:0000313" key="1">
    <source>
        <dbReference type="EMBL" id="VDN30541.1"/>
    </source>
</evidence>
<reference evidence="3" key="1">
    <citation type="submission" date="2016-06" db="UniProtKB">
        <authorList>
            <consortium name="WormBaseParasite"/>
        </authorList>
    </citation>
    <scope>IDENTIFICATION</scope>
</reference>
<dbReference type="AlphaFoldDB" id="A0A183EA44"/>
<keyword evidence="2" id="KW-1185">Reference proteome</keyword>
<name>A0A183EA44_9BILA</name>
<dbReference type="WBParaSite" id="GPUH_0001786001-mRNA-1">
    <property type="protein sequence ID" value="GPUH_0001786001-mRNA-1"/>
    <property type="gene ID" value="GPUH_0001786001"/>
</dbReference>
<protein>
    <submittedName>
        <fullName evidence="3">Alba domain-containing protein</fullName>
    </submittedName>
</protein>
<sequence length="136" mass="15754">MSRLLDLQESFGTLLARAISTIHEQKIVLKNLKPISILITVREHIPKTTDEKIKSLNYPFRWHIGTFHLPRNQSSQQRIPNLRKREPVKCCMQRAIRAAFEYQYHTKVVECEGVPTFGIWKVCDSGHLATAAEEEK</sequence>
<reference evidence="1 2" key="2">
    <citation type="submission" date="2018-11" db="EMBL/GenBank/DDBJ databases">
        <authorList>
            <consortium name="Pathogen Informatics"/>
        </authorList>
    </citation>
    <scope>NUCLEOTIDE SEQUENCE [LARGE SCALE GENOMIC DNA]</scope>
</reference>
<gene>
    <name evidence="1" type="ORF">GPUH_LOCUS17835</name>
</gene>
<proteinExistence type="predicted"/>
<organism evidence="3">
    <name type="scientific">Gongylonema pulchrum</name>
    <dbReference type="NCBI Taxonomy" id="637853"/>
    <lineage>
        <taxon>Eukaryota</taxon>
        <taxon>Metazoa</taxon>
        <taxon>Ecdysozoa</taxon>
        <taxon>Nematoda</taxon>
        <taxon>Chromadorea</taxon>
        <taxon>Rhabditida</taxon>
        <taxon>Spirurina</taxon>
        <taxon>Spiruromorpha</taxon>
        <taxon>Spiruroidea</taxon>
        <taxon>Gongylonematidae</taxon>
        <taxon>Gongylonema</taxon>
    </lineage>
</organism>
<dbReference type="OrthoDB" id="10068793at2759"/>
<evidence type="ECO:0000313" key="2">
    <source>
        <dbReference type="Proteomes" id="UP000271098"/>
    </source>
</evidence>
<dbReference type="EMBL" id="UYRT01085762">
    <property type="protein sequence ID" value="VDN30541.1"/>
    <property type="molecule type" value="Genomic_DNA"/>
</dbReference>